<dbReference type="InterPro" id="IPR041489">
    <property type="entry name" value="PDZ_6"/>
</dbReference>
<dbReference type="SUPFAM" id="SSF52096">
    <property type="entry name" value="ClpP/crotonase"/>
    <property type="match status" value="1"/>
</dbReference>
<organism evidence="8 9">
    <name type="scientific">Streptomyces anatolicus</name>
    <dbReference type="NCBI Taxonomy" id="2675858"/>
    <lineage>
        <taxon>Bacteria</taxon>
        <taxon>Bacillati</taxon>
        <taxon>Actinomycetota</taxon>
        <taxon>Actinomycetes</taxon>
        <taxon>Kitasatosporales</taxon>
        <taxon>Streptomycetaceae</taxon>
        <taxon>Streptomyces</taxon>
    </lineage>
</organism>
<dbReference type="EMBL" id="WMBF01000239">
    <property type="protein sequence ID" value="MBW5423885.1"/>
    <property type="molecule type" value="Genomic_DNA"/>
</dbReference>
<keyword evidence="2" id="KW-0645">Protease</keyword>
<dbReference type="PROSITE" id="PS50106">
    <property type="entry name" value="PDZ"/>
    <property type="match status" value="1"/>
</dbReference>
<dbReference type="SUPFAM" id="SSF50156">
    <property type="entry name" value="PDZ domain-like"/>
    <property type="match status" value="1"/>
</dbReference>
<dbReference type="SMART" id="SM00228">
    <property type="entry name" value="PDZ"/>
    <property type="match status" value="1"/>
</dbReference>
<evidence type="ECO:0000256" key="6">
    <source>
        <dbReference type="SAM" id="SignalP"/>
    </source>
</evidence>
<comment type="caution">
    <text evidence="8">The sequence shown here is derived from an EMBL/GenBank/DDBJ whole genome shotgun (WGS) entry which is preliminary data.</text>
</comment>
<accession>A0ABS6YS36</accession>
<evidence type="ECO:0000256" key="4">
    <source>
        <dbReference type="ARBA" id="ARBA00022825"/>
    </source>
</evidence>
<comment type="similarity">
    <text evidence="1">Belongs to the peptidase S41A family.</text>
</comment>
<dbReference type="Pfam" id="PF03572">
    <property type="entry name" value="Peptidase_S41"/>
    <property type="match status" value="1"/>
</dbReference>
<keyword evidence="4" id="KW-0720">Serine protease</keyword>
<reference evidence="8 9" key="1">
    <citation type="submission" date="2019-11" db="EMBL/GenBank/DDBJ databases">
        <authorList>
            <person name="Ay H."/>
        </authorList>
    </citation>
    <scope>NUCLEOTIDE SEQUENCE [LARGE SCALE GENOMIC DNA]</scope>
    <source>
        <strain evidence="8 9">BG9H</strain>
    </source>
</reference>
<protein>
    <submittedName>
        <fullName evidence="8">PDZ domain-containing protein</fullName>
    </submittedName>
</protein>
<sequence length="385" mass="39809">MPRRIRRGATLTLVFASVLATGAATGSWSEAADDGRKTPPPSVRSNASAPLRGADTAEEAADAAADAMADGKNAKKAAEEAVSRSGDRWGSVYSHGEYEEFEQALGGAYTGVGLWARRGADGRIEVSRVQRNGPADRAGIREGDRLRSIDGERVTGRPVTEVVALLRGDRAGTPVRLGLTRSTRAWSETLRRARLSTDSVTVSRLPGGATLIKVAAFTKGSGEAVRSAVREAPDGAGILLDLRGNSGGLVSEAVTASSALVDGGLVATYDVRGVQKALHARRGGDTERPVVALVDGGTMSAAELLTGALQDRGRAVVVGSRTFGKGAVQMPSRLPDGSVAELTVGHYRTPSGRAVDGRGITPDLEVEDGARARAETVLTGLGPPS</sequence>
<dbReference type="PANTHER" id="PTHR32060">
    <property type="entry name" value="TAIL-SPECIFIC PROTEASE"/>
    <property type="match status" value="1"/>
</dbReference>
<dbReference type="Gene3D" id="3.90.226.10">
    <property type="entry name" value="2-enoyl-CoA Hydratase, Chain A, domain 1"/>
    <property type="match status" value="1"/>
</dbReference>
<dbReference type="Gene3D" id="3.30.750.44">
    <property type="match status" value="1"/>
</dbReference>
<keyword evidence="3" id="KW-0378">Hydrolase</keyword>
<evidence type="ECO:0000259" key="7">
    <source>
        <dbReference type="PROSITE" id="PS50106"/>
    </source>
</evidence>
<feature type="domain" description="PDZ" evidence="7">
    <location>
        <begin position="98"/>
        <end position="167"/>
    </location>
</feature>
<dbReference type="InterPro" id="IPR036034">
    <property type="entry name" value="PDZ_sf"/>
</dbReference>
<evidence type="ECO:0000313" key="8">
    <source>
        <dbReference type="EMBL" id="MBW5423885.1"/>
    </source>
</evidence>
<dbReference type="Gene3D" id="2.30.42.10">
    <property type="match status" value="1"/>
</dbReference>
<proteinExistence type="inferred from homology"/>
<keyword evidence="6" id="KW-0732">Signal</keyword>
<dbReference type="SMART" id="SM00245">
    <property type="entry name" value="TSPc"/>
    <property type="match status" value="1"/>
</dbReference>
<dbReference type="InterPro" id="IPR004447">
    <property type="entry name" value="Peptidase_S41A"/>
</dbReference>
<evidence type="ECO:0000256" key="3">
    <source>
        <dbReference type="ARBA" id="ARBA00022801"/>
    </source>
</evidence>
<dbReference type="CDD" id="cd07560">
    <property type="entry name" value="Peptidase_S41_CPP"/>
    <property type="match status" value="1"/>
</dbReference>
<gene>
    <name evidence="8" type="ORF">GKQ77_20340</name>
</gene>
<keyword evidence="9" id="KW-1185">Reference proteome</keyword>
<dbReference type="Proteomes" id="UP001197114">
    <property type="component" value="Unassembled WGS sequence"/>
</dbReference>
<feature type="signal peptide" evidence="6">
    <location>
        <begin position="1"/>
        <end position="31"/>
    </location>
</feature>
<evidence type="ECO:0000256" key="1">
    <source>
        <dbReference type="ARBA" id="ARBA00009179"/>
    </source>
</evidence>
<evidence type="ECO:0000256" key="2">
    <source>
        <dbReference type="ARBA" id="ARBA00022670"/>
    </source>
</evidence>
<dbReference type="InterPro" id="IPR005151">
    <property type="entry name" value="Tail-specific_protease"/>
</dbReference>
<dbReference type="InterPro" id="IPR029045">
    <property type="entry name" value="ClpP/crotonase-like_dom_sf"/>
</dbReference>
<dbReference type="InterPro" id="IPR001478">
    <property type="entry name" value="PDZ"/>
</dbReference>
<dbReference type="Pfam" id="PF17820">
    <property type="entry name" value="PDZ_6"/>
    <property type="match status" value="1"/>
</dbReference>
<evidence type="ECO:0000313" key="9">
    <source>
        <dbReference type="Proteomes" id="UP001197114"/>
    </source>
</evidence>
<feature type="chain" id="PRO_5046504340" evidence="6">
    <location>
        <begin position="32"/>
        <end position="385"/>
    </location>
</feature>
<name>A0ABS6YS36_9ACTN</name>
<dbReference type="PANTHER" id="PTHR32060:SF30">
    <property type="entry name" value="CARBOXY-TERMINAL PROCESSING PROTEASE CTPA"/>
    <property type="match status" value="1"/>
</dbReference>
<feature type="region of interest" description="Disordered" evidence="5">
    <location>
        <begin position="26"/>
        <end position="57"/>
    </location>
</feature>
<evidence type="ECO:0000256" key="5">
    <source>
        <dbReference type="SAM" id="MobiDB-lite"/>
    </source>
</evidence>